<gene>
    <name evidence="1" type="ORF">J2X98_003153</name>
</gene>
<proteinExistence type="predicted"/>
<reference evidence="1 2" key="1">
    <citation type="submission" date="2023-07" db="EMBL/GenBank/DDBJ databases">
        <title>Sorghum-associated microbial communities from plants grown in Nebraska, USA.</title>
        <authorList>
            <person name="Schachtman D."/>
        </authorList>
    </citation>
    <scope>NUCLEOTIDE SEQUENCE [LARGE SCALE GENOMIC DNA]</scope>
    <source>
        <strain evidence="1 2">CC222</strain>
    </source>
</reference>
<protein>
    <recommendedName>
        <fullName evidence="3">SGNH domain-containing protein</fullName>
    </recommendedName>
</protein>
<dbReference type="Proteomes" id="UP001226577">
    <property type="component" value="Unassembled WGS sequence"/>
</dbReference>
<keyword evidence="2" id="KW-1185">Reference proteome</keyword>
<evidence type="ECO:0000313" key="2">
    <source>
        <dbReference type="Proteomes" id="UP001226577"/>
    </source>
</evidence>
<comment type="caution">
    <text evidence="1">The sequence shown here is derived from an EMBL/GenBank/DDBJ whole genome shotgun (WGS) entry which is preliminary data.</text>
</comment>
<organism evidence="1 2">
    <name type="scientific">Pseudarthrobacter enclensis</name>
    <dbReference type="NCBI Taxonomy" id="993070"/>
    <lineage>
        <taxon>Bacteria</taxon>
        <taxon>Bacillati</taxon>
        <taxon>Actinomycetota</taxon>
        <taxon>Actinomycetes</taxon>
        <taxon>Micrococcales</taxon>
        <taxon>Micrococcaceae</taxon>
        <taxon>Pseudarthrobacter</taxon>
    </lineage>
</organism>
<evidence type="ECO:0000313" key="1">
    <source>
        <dbReference type="EMBL" id="MDP9889542.1"/>
    </source>
</evidence>
<name>A0ABT9RWU5_9MICC</name>
<evidence type="ECO:0008006" key="3">
    <source>
        <dbReference type="Google" id="ProtNLM"/>
    </source>
</evidence>
<accession>A0ABT9RWU5</accession>
<dbReference type="EMBL" id="JAUSRE010000017">
    <property type="protein sequence ID" value="MDP9889542.1"/>
    <property type="molecule type" value="Genomic_DNA"/>
</dbReference>
<sequence>MPFIHDPGAPFERFHADGDHLTDTGGFQVLDPLVDFSHLLAADRAVQAPEEDDEAEAAALPGAELQIIGGSPAHQGKVKGGCCLRRNERHGYLPAVKD</sequence>